<keyword evidence="2" id="KW-0012">Acyltransferase</keyword>
<dbReference type="PANTHER" id="PTHR43415">
    <property type="entry name" value="SPERMIDINE N(1)-ACETYLTRANSFERASE"/>
    <property type="match status" value="1"/>
</dbReference>
<dbReference type="PROSITE" id="PS51186">
    <property type="entry name" value="GNAT"/>
    <property type="match status" value="1"/>
</dbReference>
<organism evidence="2">
    <name type="scientific">Arcobacter sp. AZ-2023</name>
    <dbReference type="NCBI Taxonomy" id="3074453"/>
    <lineage>
        <taxon>Bacteria</taxon>
        <taxon>Pseudomonadati</taxon>
        <taxon>Campylobacterota</taxon>
        <taxon>Epsilonproteobacteria</taxon>
        <taxon>Campylobacterales</taxon>
        <taxon>Arcobacteraceae</taxon>
        <taxon>Arcobacter</taxon>
    </lineage>
</organism>
<dbReference type="Pfam" id="PF13302">
    <property type="entry name" value="Acetyltransf_3"/>
    <property type="match status" value="1"/>
</dbReference>
<dbReference type="AlphaFoldDB" id="A0AA96CVS9"/>
<sequence>MKDIKLINFIDLSQEEKMMILEWRNKIDIQKWMHTQNDISLEEHLDFIDSLKTIKDKLYFLVKKNNIYIGVIDFTQIKPNESLHMGIYTNPDLKGYGKILLETIIYFSFEILKVEKIFSEVYFENERAFSLYKIYGFKEYSYKIVNDKRVICMELNNIDSIIKVKND</sequence>
<dbReference type="PANTHER" id="PTHR43415:SF3">
    <property type="entry name" value="GNAT-FAMILY ACETYLTRANSFERASE"/>
    <property type="match status" value="1"/>
</dbReference>
<feature type="domain" description="N-acetyltransferase" evidence="1">
    <location>
        <begin position="7"/>
        <end position="158"/>
    </location>
</feature>
<accession>A0AA96CVS9</accession>
<dbReference type="EMBL" id="CP134846">
    <property type="protein sequence ID" value="WNL16985.1"/>
    <property type="molecule type" value="Genomic_DNA"/>
</dbReference>
<dbReference type="Gene3D" id="3.40.630.30">
    <property type="match status" value="1"/>
</dbReference>
<gene>
    <name evidence="2" type="primary">pseH</name>
    <name evidence="2" type="ORF">RJG54_00905</name>
</gene>
<dbReference type="GO" id="GO:0016747">
    <property type="term" value="F:acyltransferase activity, transferring groups other than amino-acyl groups"/>
    <property type="evidence" value="ECO:0007669"/>
    <property type="project" value="InterPro"/>
</dbReference>
<dbReference type="InterPro" id="IPR000182">
    <property type="entry name" value="GNAT_dom"/>
</dbReference>
<protein>
    <submittedName>
        <fullName evidence="2">UDP-4-amino-4, 6-dideoxy-N-acetyl-beta-L-altrosamine N-acetyltransferase</fullName>
        <ecNumber evidence="2">2.3.1.202</ecNumber>
    </submittedName>
</protein>
<keyword evidence="2" id="KW-0808">Transferase</keyword>
<dbReference type="InterPro" id="IPR020036">
    <property type="entry name" value="PseH"/>
</dbReference>
<dbReference type="EC" id="2.3.1.202" evidence="2"/>
<dbReference type="NCBIfam" id="TIGR03585">
    <property type="entry name" value="PseH"/>
    <property type="match status" value="1"/>
</dbReference>
<reference evidence="2" key="1">
    <citation type="submission" date="2023-09" db="EMBL/GenBank/DDBJ databases">
        <title>Arcobacter tbilisiensis sp. nov. isolated from chicken meat in Tbilisi, Georgia.</title>
        <authorList>
            <person name="Matthias R."/>
            <person name="Zautner A.E."/>
        </authorList>
    </citation>
    <scope>NUCLEOTIDE SEQUENCE</scope>
    <source>
        <strain evidence="2">LEO 107</strain>
    </source>
</reference>
<proteinExistence type="predicted"/>
<evidence type="ECO:0000259" key="1">
    <source>
        <dbReference type="PROSITE" id="PS51186"/>
    </source>
</evidence>
<dbReference type="SUPFAM" id="SSF55729">
    <property type="entry name" value="Acyl-CoA N-acyltransferases (Nat)"/>
    <property type="match status" value="1"/>
</dbReference>
<name>A0AA96CVS9_9BACT</name>
<dbReference type="InterPro" id="IPR016181">
    <property type="entry name" value="Acyl_CoA_acyltransferase"/>
</dbReference>
<evidence type="ECO:0000313" key="2">
    <source>
        <dbReference type="EMBL" id="WNL16985.1"/>
    </source>
</evidence>